<gene>
    <name evidence="1" type="primary">gtfA_2</name>
    <name evidence="1" type="ORF">NCTC9073_00083</name>
</gene>
<organism evidence="1 2">
    <name type="scientific">Escherichia coli</name>
    <dbReference type="NCBI Taxonomy" id="562"/>
    <lineage>
        <taxon>Bacteria</taxon>
        <taxon>Pseudomonadati</taxon>
        <taxon>Pseudomonadota</taxon>
        <taxon>Gammaproteobacteria</taxon>
        <taxon>Enterobacterales</taxon>
        <taxon>Enterobacteriaceae</taxon>
        <taxon>Escherichia</taxon>
    </lineage>
</organism>
<accession>A0A2X1MTM7</accession>
<dbReference type="SUPFAM" id="SSF51445">
    <property type="entry name" value="(Trans)glycosidases"/>
    <property type="match status" value="1"/>
</dbReference>
<evidence type="ECO:0000313" key="2">
    <source>
        <dbReference type="Proteomes" id="UP000250780"/>
    </source>
</evidence>
<sequence>MEHLPATHLQKLVTRLESAKRLITQRRKKHWDESDVVLITYADQFHSNDLKPLPTFNQFYHQWLQSIFSHVHLLPFYPWSSDDGFSVIDYHQVASEAGSGRIFSNSVNAVI</sequence>
<evidence type="ECO:0000313" key="1">
    <source>
        <dbReference type="EMBL" id="SPX08853.1"/>
    </source>
</evidence>
<name>A0A2X1MTM7_ECOLX</name>
<protein>
    <submittedName>
        <fullName evidence="1">Sucrose phosphorylase</fullName>
        <ecNumber evidence="1">2.4.1.7</ecNumber>
    </submittedName>
</protein>
<dbReference type="Proteomes" id="UP000250780">
    <property type="component" value="Unassembled WGS sequence"/>
</dbReference>
<dbReference type="Gene3D" id="3.20.20.80">
    <property type="entry name" value="Glycosidases"/>
    <property type="match status" value="1"/>
</dbReference>
<dbReference type="EC" id="2.4.1.7" evidence="1"/>
<keyword evidence="1" id="KW-0328">Glycosyltransferase</keyword>
<proteinExistence type="predicted"/>
<dbReference type="AlphaFoldDB" id="A0A2X1MTM7"/>
<dbReference type="GO" id="GO:0009018">
    <property type="term" value="F:sucrose phosphorylase activity"/>
    <property type="evidence" value="ECO:0007669"/>
    <property type="project" value="UniProtKB-EC"/>
</dbReference>
<keyword evidence="1" id="KW-0808">Transferase</keyword>
<reference evidence="1 2" key="1">
    <citation type="submission" date="2018-06" db="EMBL/GenBank/DDBJ databases">
        <authorList>
            <consortium name="Pathogen Informatics"/>
            <person name="Doyle S."/>
        </authorList>
    </citation>
    <scope>NUCLEOTIDE SEQUENCE [LARGE SCALE GENOMIC DNA]</scope>
    <source>
        <strain evidence="1 2">NCTC9073</strain>
    </source>
</reference>
<dbReference type="InterPro" id="IPR017853">
    <property type="entry name" value="GH"/>
</dbReference>
<dbReference type="EMBL" id="UASD01000002">
    <property type="protein sequence ID" value="SPX08853.1"/>
    <property type="molecule type" value="Genomic_DNA"/>
</dbReference>